<dbReference type="PANTHER" id="PTHR35257:SF1">
    <property type="entry name" value="TRANSMEMBRANE PROTEIN 82"/>
    <property type="match status" value="1"/>
</dbReference>
<name>A0A8C5JCL1_JUNHY</name>
<accession>A0A8C5JCL1</accession>
<reference evidence="2" key="1">
    <citation type="submission" date="2025-08" db="UniProtKB">
        <authorList>
            <consortium name="Ensembl"/>
        </authorList>
    </citation>
    <scope>IDENTIFICATION</scope>
</reference>
<dbReference type="Proteomes" id="UP000694408">
    <property type="component" value="Unplaced"/>
</dbReference>
<keyword evidence="3" id="KW-1185">Reference proteome</keyword>
<dbReference type="Pfam" id="PF15816">
    <property type="entry name" value="TMEM82"/>
    <property type="match status" value="1"/>
</dbReference>
<organism evidence="2 3">
    <name type="scientific">Junco hyemalis</name>
    <name type="common">Dark-eyed junco</name>
    <dbReference type="NCBI Taxonomy" id="40217"/>
    <lineage>
        <taxon>Eukaryota</taxon>
        <taxon>Metazoa</taxon>
        <taxon>Chordata</taxon>
        <taxon>Craniata</taxon>
        <taxon>Vertebrata</taxon>
        <taxon>Euteleostomi</taxon>
        <taxon>Archelosauria</taxon>
        <taxon>Archosauria</taxon>
        <taxon>Dinosauria</taxon>
        <taxon>Saurischia</taxon>
        <taxon>Theropoda</taxon>
        <taxon>Coelurosauria</taxon>
        <taxon>Aves</taxon>
        <taxon>Neognathae</taxon>
        <taxon>Neoaves</taxon>
        <taxon>Telluraves</taxon>
        <taxon>Australaves</taxon>
        <taxon>Passeriformes</taxon>
        <taxon>Passerellidae</taxon>
        <taxon>Junco</taxon>
    </lineage>
</organism>
<reference evidence="2" key="2">
    <citation type="submission" date="2025-09" db="UniProtKB">
        <authorList>
            <consortium name="Ensembl"/>
        </authorList>
    </citation>
    <scope>IDENTIFICATION</scope>
</reference>
<feature type="compositionally biased region" description="Low complexity" evidence="1">
    <location>
        <begin position="288"/>
        <end position="299"/>
    </location>
</feature>
<dbReference type="AlphaFoldDB" id="A0A8C5JCL1"/>
<protein>
    <submittedName>
        <fullName evidence="2">Transmembrane protein 82</fullName>
    </submittedName>
</protein>
<feature type="region of interest" description="Disordered" evidence="1">
    <location>
        <begin position="274"/>
        <end position="301"/>
    </location>
</feature>
<evidence type="ECO:0000313" key="3">
    <source>
        <dbReference type="Proteomes" id="UP000694408"/>
    </source>
</evidence>
<dbReference type="PANTHER" id="PTHR35257">
    <property type="entry name" value="TRANSMEMBRANE PROTEIN 82"/>
    <property type="match status" value="1"/>
</dbReference>
<evidence type="ECO:0000256" key="1">
    <source>
        <dbReference type="SAM" id="MobiDB-lite"/>
    </source>
</evidence>
<dbReference type="InterPro" id="IPR031648">
    <property type="entry name" value="TMEM82"/>
</dbReference>
<proteinExistence type="predicted"/>
<sequence>MGVPPCPCSSIVVWGGEATLERNPPGLPEISWEGSSGGIEGTGPLMGCPHNPQNWGTWGTRLEMNSPVLGERLGSLSWRSSNRFHDSKIPLSALQGAHSSQLYLLCQYSLGCGVSCGLTFLLEGAPHRTWNLALAAGLAGLLALHARRLARHVCALYELHSRQRYCGLCLLLLPAGHAIPRLLRNALGLTFAVADLAAVELINRDFLSTGEAVRFWTPLSICYTLLVVYMQECTIYPLQTSRTPHMGPIHQNGVTSLRDISLCAVQQRLQPLPCTPRCQEPRPNSRSQNQIPQNNLPPQRGQRAGAYFAHWM</sequence>
<dbReference type="Ensembl" id="ENSJHYT00000020769.1">
    <property type="protein sequence ID" value="ENSJHYP00000017200.1"/>
    <property type="gene ID" value="ENSJHYG00000013151.1"/>
</dbReference>
<evidence type="ECO:0000313" key="2">
    <source>
        <dbReference type="Ensembl" id="ENSJHYP00000017200.1"/>
    </source>
</evidence>